<dbReference type="SUPFAM" id="SSF52833">
    <property type="entry name" value="Thioredoxin-like"/>
    <property type="match status" value="1"/>
</dbReference>
<dbReference type="InterPro" id="IPR013766">
    <property type="entry name" value="Thioredoxin_domain"/>
</dbReference>
<evidence type="ECO:0000256" key="3">
    <source>
        <dbReference type="ARBA" id="ARBA00022982"/>
    </source>
</evidence>
<dbReference type="PROSITE" id="PS00194">
    <property type="entry name" value="THIOREDOXIN_1"/>
    <property type="match status" value="1"/>
</dbReference>
<dbReference type="PROSITE" id="PS51352">
    <property type="entry name" value="THIOREDOXIN_2"/>
    <property type="match status" value="1"/>
</dbReference>
<dbReference type="InterPro" id="IPR017937">
    <property type="entry name" value="Thioredoxin_CS"/>
</dbReference>
<evidence type="ECO:0000313" key="7">
    <source>
        <dbReference type="EMBL" id="TNN12357.1"/>
    </source>
</evidence>
<reference evidence="7 8" key="1">
    <citation type="submission" date="2019-03" db="EMBL/GenBank/DDBJ databases">
        <title>An improved genome assembly of the fluke Schistosoma japonicum.</title>
        <authorList>
            <person name="Hu W."/>
            <person name="Luo F."/>
            <person name="Yin M."/>
            <person name="Mo X."/>
            <person name="Sun C."/>
            <person name="Wu Q."/>
            <person name="Zhu B."/>
            <person name="Xiang M."/>
            <person name="Wang J."/>
            <person name="Wang Y."/>
            <person name="Zhang T."/>
            <person name="Xu B."/>
            <person name="Zheng H."/>
            <person name="Feng Z."/>
        </authorList>
    </citation>
    <scope>NUCLEOTIDE SEQUENCE [LARGE SCALE GENOMIC DNA]</scope>
    <source>
        <strain evidence="7">HuSjv2</strain>
        <tissue evidence="7">Worms</tissue>
    </source>
</reference>
<dbReference type="Pfam" id="PF00085">
    <property type="entry name" value="Thioredoxin"/>
    <property type="match status" value="1"/>
</dbReference>
<dbReference type="CDD" id="cd02947">
    <property type="entry name" value="TRX_family"/>
    <property type="match status" value="1"/>
</dbReference>
<evidence type="ECO:0000256" key="4">
    <source>
        <dbReference type="ARBA" id="ARBA00023157"/>
    </source>
</evidence>
<dbReference type="GO" id="GO:0045454">
    <property type="term" value="P:cell redox homeostasis"/>
    <property type="evidence" value="ECO:0007669"/>
    <property type="project" value="TreeGrafter"/>
</dbReference>
<proteinExistence type="inferred from homology"/>
<dbReference type="Gene3D" id="3.40.30.10">
    <property type="entry name" value="Glutaredoxin"/>
    <property type="match status" value="1"/>
</dbReference>
<dbReference type="Proteomes" id="UP000311919">
    <property type="component" value="Unassembled WGS sequence"/>
</dbReference>
<dbReference type="STRING" id="6182.A0A4Z2D784"/>
<protein>
    <submittedName>
        <fullName evidence="7">Thioredoxin</fullName>
    </submittedName>
</protein>
<evidence type="ECO:0000313" key="8">
    <source>
        <dbReference type="Proteomes" id="UP000311919"/>
    </source>
</evidence>
<comment type="caution">
    <text evidence="7">The sequence shown here is derived from an EMBL/GenBank/DDBJ whole genome shotgun (WGS) entry which is preliminary data.</text>
</comment>
<dbReference type="PRINTS" id="PR00421">
    <property type="entry name" value="THIOREDOXIN"/>
</dbReference>
<comment type="similarity">
    <text evidence="1">Belongs to the thioredoxin family.</text>
</comment>
<evidence type="ECO:0000256" key="2">
    <source>
        <dbReference type="ARBA" id="ARBA00022448"/>
    </source>
</evidence>
<dbReference type="GO" id="GO:0005739">
    <property type="term" value="C:mitochondrion"/>
    <property type="evidence" value="ECO:0007669"/>
    <property type="project" value="TreeGrafter"/>
</dbReference>
<keyword evidence="3" id="KW-0249">Electron transport</keyword>
<evidence type="ECO:0000256" key="1">
    <source>
        <dbReference type="ARBA" id="ARBA00008987"/>
    </source>
</evidence>
<keyword evidence="8" id="KW-1185">Reference proteome</keyword>
<dbReference type="PANTHER" id="PTHR43601:SF3">
    <property type="entry name" value="THIOREDOXIN, MITOCHONDRIAL"/>
    <property type="match status" value="1"/>
</dbReference>
<sequence>MLESPSIRILQRTVGSSFLSVGLVLNRLTTKFLKETDSIFTLFLKRHETNPEYGVTNIQDDIDFRKRVLENPAPVLVDFHAKWCGPCKILGPRLENVMKSYMNSVLLAKVDVDQLDTVAEKYKISVVPTVISIKNGKEIERFQGAKEEEFIRRKIEYMLAHNG</sequence>
<dbReference type="EMBL" id="SKCS01000234">
    <property type="protein sequence ID" value="TNN12357.1"/>
    <property type="molecule type" value="Genomic_DNA"/>
</dbReference>
<keyword evidence="4" id="KW-1015">Disulfide bond</keyword>
<dbReference type="PANTHER" id="PTHR43601">
    <property type="entry name" value="THIOREDOXIN, MITOCHONDRIAL"/>
    <property type="match status" value="1"/>
</dbReference>
<evidence type="ECO:0000259" key="6">
    <source>
        <dbReference type="PROSITE" id="PS51352"/>
    </source>
</evidence>
<feature type="domain" description="Thioredoxin" evidence="6">
    <location>
        <begin position="44"/>
        <end position="160"/>
    </location>
</feature>
<gene>
    <name evidence="7" type="ORF">EWB00_003793</name>
</gene>
<keyword evidence="2" id="KW-0813">Transport</keyword>
<name>A0A4Z2D784_SCHJA</name>
<keyword evidence="5" id="KW-0676">Redox-active center</keyword>
<dbReference type="InterPro" id="IPR036249">
    <property type="entry name" value="Thioredoxin-like_sf"/>
</dbReference>
<dbReference type="FunFam" id="3.40.30.10:FF:000001">
    <property type="entry name" value="Thioredoxin"/>
    <property type="match status" value="1"/>
</dbReference>
<dbReference type="InterPro" id="IPR005746">
    <property type="entry name" value="Thioredoxin"/>
</dbReference>
<evidence type="ECO:0000256" key="5">
    <source>
        <dbReference type="ARBA" id="ARBA00023284"/>
    </source>
</evidence>
<dbReference type="OrthoDB" id="19690at2759"/>
<organism evidence="7 8">
    <name type="scientific">Schistosoma japonicum</name>
    <name type="common">Blood fluke</name>
    <dbReference type="NCBI Taxonomy" id="6182"/>
    <lineage>
        <taxon>Eukaryota</taxon>
        <taxon>Metazoa</taxon>
        <taxon>Spiralia</taxon>
        <taxon>Lophotrochozoa</taxon>
        <taxon>Platyhelminthes</taxon>
        <taxon>Trematoda</taxon>
        <taxon>Digenea</taxon>
        <taxon>Strigeidida</taxon>
        <taxon>Schistosomatoidea</taxon>
        <taxon>Schistosomatidae</taxon>
        <taxon>Schistosoma</taxon>
    </lineage>
</organism>
<dbReference type="AlphaFoldDB" id="A0A4Z2D784"/>
<dbReference type="NCBIfam" id="TIGR01068">
    <property type="entry name" value="thioredoxin"/>
    <property type="match status" value="1"/>
</dbReference>
<accession>A0A4Z2D784</accession>
<dbReference type="GO" id="GO:0015035">
    <property type="term" value="F:protein-disulfide reductase activity"/>
    <property type="evidence" value="ECO:0007669"/>
    <property type="project" value="InterPro"/>
</dbReference>